<evidence type="ECO:0000313" key="4">
    <source>
        <dbReference type="Proteomes" id="UP000577956"/>
    </source>
</evidence>
<dbReference type="Proteomes" id="UP000577956">
    <property type="component" value="Unassembled WGS sequence"/>
</dbReference>
<name>A0A7Y9FGP8_9CELL</name>
<proteinExistence type="predicted"/>
<reference evidence="3 4" key="1">
    <citation type="submission" date="2020-07" db="EMBL/GenBank/DDBJ databases">
        <title>Sequencing the genomes of 1000 actinobacteria strains.</title>
        <authorList>
            <person name="Klenk H.-P."/>
        </authorList>
    </citation>
    <scope>NUCLEOTIDE SEQUENCE [LARGE SCALE GENOMIC DNA]</scope>
    <source>
        <strain evidence="3 4">DSM 24482</strain>
    </source>
</reference>
<organism evidence="3 4">
    <name type="scientific">Cellulomonas oligotrophica</name>
    <dbReference type="NCBI Taxonomy" id="931536"/>
    <lineage>
        <taxon>Bacteria</taxon>
        <taxon>Bacillati</taxon>
        <taxon>Actinomycetota</taxon>
        <taxon>Actinomycetes</taxon>
        <taxon>Micrococcales</taxon>
        <taxon>Cellulomonadaceae</taxon>
        <taxon>Cellulomonas</taxon>
    </lineage>
</organism>
<dbReference type="Proteomes" id="UP000618382">
    <property type="component" value="Unassembled WGS sequence"/>
</dbReference>
<evidence type="ECO:0000313" key="2">
    <source>
        <dbReference type="EMBL" id="GIG34573.1"/>
    </source>
</evidence>
<dbReference type="RefSeq" id="WP_140458291.1">
    <property type="nucleotide sequence ID" value="NZ_BAABFI010000001.1"/>
</dbReference>
<feature type="transmembrane region" description="Helical" evidence="1">
    <location>
        <begin position="6"/>
        <end position="25"/>
    </location>
</feature>
<sequence length="141" mass="15853">MDALPSLLVLLLGSALLGMGVLSYTGRRREWAASGRALFASGLACLHMGGALIVLAIAGFLLALVPPAVLRTLLLVTTVWGLVGVAGLVWWPRVLMPRWFRLQVEHERADRRAVRTSRRARRRHWWVTTRRRWVARLRGTP</sequence>
<feature type="transmembrane region" description="Helical" evidence="1">
    <location>
        <begin position="68"/>
        <end position="91"/>
    </location>
</feature>
<dbReference type="EMBL" id="BONN01000020">
    <property type="protein sequence ID" value="GIG34573.1"/>
    <property type="molecule type" value="Genomic_DNA"/>
</dbReference>
<accession>A0A7Y9FGP8</accession>
<feature type="transmembrane region" description="Helical" evidence="1">
    <location>
        <begin position="37"/>
        <end position="62"/>
    </location>
</feature>
<dbReference type="AlphaFoldDB" id="A0A7Y9FGP8"/>
<keyword evidence="5" id="KW-1185">Reference proteome</keyword>
<keyword evidence="1" id="KW-0812">Transmembrane</keyword>
<protein>
    <submittedName>
        <fullName evidence="3">Uncharacterized protein</fullName>
    </submittedName>
</protein>
<keyword evidence="1" id="KW-1133">Transmembrane helix</keyword>
<reference evidence="2 5" key="2">
    <citation type="submission" date="2021-01" db="EMBL/GenBank/DDBJ databases">
        <title>Whole genome shotgun sequence of Cellulomonas oligotrophica NBRC 109435.</title>
        <authorList>
            <person name="Komaki H."/>
            <person name="Tamura T."/>
        </authorList>
    </citation>
    <scope>NUCLEOTIDE SEQUENCE [LARGE SCALE GENOMIC DNA]</scope>
    <source>
        <strain evidence="2 5">NBRC 109435</strain>
    </source>
</reference>
<dbReference type="EMBL" id="JACCBK010000001">
    <property type="protein sequence ID" value="NYD86712.1"/>
    <property type="molecule type" value="Genomic_DNA"/>
</dbReference>
<evidence type="ECO:0000256" key="1">
    <source>
        <dbReference type="SAM" id="Phobius"/>
    </source>
</evidence>
<evidence type="ECO:0000313" key="3">
    <source>
        <dbReference type="EMBL" id="NYD86712.1"/>
    </source>
</evidence>
<comment type="caution">
    <text evidence="3">The sequence shown here is derived from an EMBL/GenBank/DDBJ whole genome shotgun (WGS) entry which is preliminary data.</text>
</comment>
<gene>
    <name evidence="3" type="ORF">BKA21_002261</name>
    <name evidence="2" type="ORF">Col01nite_37320</name>
</gene>
<keyword evidence="1" id="KW-0472">Membrane</keyword>
<evidence type="ECO:0000313" key="5">
    <source>
        <dbReference type="Proteomes" id="UP000618382"/>
    </source>
</evidence>